<dbReference type="KEGG" id="dli:dnl_50390"/>
<proteinExistence type="predicted"/>
<name>A0A975BCG6_9BACT</name>
<dbReference type="Pfam" id="PF07963">
    <property type="entry name" value="N_methyl"/>
    <property type="match status" value="1"/>
</dbReference>
<reference evidence="2" key="1">
    <citation type="journal article" date="2021" name="Microb. Physiol.">
        <title>Proteogenomic Insights into the Physiology of Marine, Sulfate-Reducing, Filamentous Desulfonema limicola and Desulfonema magnum.</title>
        <authorList>
            <person name="Schnaars V."/>
            <person name="Wohlbrand L."/>
            <person name="Scheve S."/>
            <person name="Hinrichs C."/>
            <person name="Reinhardt R."/>
            <person name="Rabus R."/>
        </authorList>
    </citation>
    <scope>NUCLEOTIDE SEQUENCE</scope>
    <source>
        <strain evidence="2">5ac10</strain>
    </source>
</reference>
<dbReference type="AlphaFoldDB" id="A0A975BCG6"/>
<sequence length="193" mass="21485">MFRQNIKHKNRIGNHAGFTLIEVLIAMVVLSIGLLAIAGMHISSIRGNKTAEEITSASNEALASFENALATDYENDLFVSTDYSTEFPKYDLTAGKGKLVDDKYILAYEIKENDKNDTDEATDTTLEADENPLGGYETKTLIAHVMWYDQTGCQTTDCVKLYPEAQAEDGTTKNNIKFNKKITTTYIIPLINK</sequence>
<keyword evidence="1" id="KW-0472">Membrane</keyword>
<dbReference type="InterPro" id="IPR012902">
    <property type="entry name" value="N_methyl_site"/>
</dbReference>
<dbReference type="PROSITE" id="PS00409">
    <property type="entry name" value="PROKAR_NTER_METHYL"/>
    <property type="match status" value="1"/>
</dbReference>
<feature type="transmembrane region" description="Helical" evidence="1">
    <location>
        <begin position="20"/>
        <end position="42"/>
    </location>
</feature>
<evidence type="ECO:0000256" key="1">
    <source>
        <dbReference type="SAM" id="Phobius"/>
    </source>
</evidence>
<accession>A0A975BCG6</accession>
<protein>
    <submittedName>
        <fullName evidence="2">Prepilin-type N-terminal cleavage/methylation domain-containing protein</fullName>
    </submittedName>
</protein>
<keyword evidence="3" id="KW-1185">Reference proteome</keyword>
<organism evidence="2 3">
    <name type="scientific">Desulfonema limicola</name>
    <dbReference type="NCBI Taxonomy" id="45656"/>
    <lineage>
        <taxon>Bacteria</taxon>
        <taxon>Pseudomonadati</taxon>
        <taxon>Thermodesulfobacteriota</taxon>
        <taxon>Desulfobacteria</taxon>
        <taxon>Desulfobacterales</taxon>
        <taxon>Desulfococcaceae</taxon>
        <taxon>Desulfonema</taxon>
    </lineage>
</organism>
<evidence type="ECO:0000313" key="2">
    <source>
        <dbReference type="EMBL" id="QTA82659.1"/>
    </source>
</evidence>
<dbReference type="RefSeq" id="WP_207688555.1">
    <property type="nucleotide sequence ID" value="NZ_CP061799.1"/>
</dbReference>
<keyword evidence="1" id="KW-1133">Transmembrane helix</keyword>
<keyword evidence="1" id="KW-0812">Transmembrane</keyword>
<dbReference type="NCBIfam" id="TIGR02532">
    <property type="entry name" value="IV_pilin_GFxxxE"/>
    <property type="match status" value="1"/>
</dbReference>
<dbReference type="EMBL" id="CP061799">
    <property type="protein sequence ID" value="QTA82659.1"/>
    <property type="molecule type" value="Genomic_DNA"/>
</dbReference>
<evidence type="ECO:0000313" key="3">
    <source>
        <dbReference type="Proteomes" id="UP000663720"/>
    </source>
</evidence>
<dbReference type="Proteomes" id="UP000663720">
    <property type="component" value="Chromosome"/>
</dbReference>
<gene>
    <name evidence="2" type="ORF">dnl_50390</name>
</gene>